<dbReference type="EMBL" id="CM045867">
    <property type="protein sequence ID" value="KAI7958691.1"/>
    <property type="molecule type" value="Genomic_DNA"/>
</dbReference>
<sequence length="66" mass="7801">MLVALTSRSQKKWYNQASQWVTDKFIKAYSQLHDGLERSIDGMERLADARQRRGMNYVRLPQTQEV</sequence>
<reference evidence="2" key="2">
    <citation type="journal article" date="2018" name="Mol. Plant Microbe Interact.">
        <title>Genome sequence resources for the wheat stripe rust pathogen (Puccinia striiformis f. sp. tritici) and the barley stripe rust pathogen (Puccinia striiformis f. sp. hordei).</title>
        <authorList>
            <person name="Xia C."/>
            <person name="Wang M."/>
            <person name="Yin C."/>
            <person name="Cornejo O.E."/>
            <person name="Hulbert S.H."/>
            <person name="Chen X."/>
        </authorList>
    </citation>
    <scope>NUCLEOTIDE SEQUENCE [LARGE SCALE GENOMIC DNA]</scope>
    <source>
        <strain evidence="2">93-210</strain>
    </source>
</reference>
<gene>
    <name evidence="1" type="ORF">MJO28_002482</name>
</gene>
<dbReference type="Proteomes" id="UP001060170">
    <property type="component" value="Chromosome 3"/>
</dbReference>
<reference evidence="1 2" key="3">
    <citation type="journal article" date="2022" name="Microbiol. Spectr.">
        <title>Folding features and dynamics of 3D genome architecture in plant fungal pathogens.</title>
        <authorList>
            <person name="Xia C."/>
        </authorList>
    </citation>
    <scope>NUCLEOTIDE SEQUENCE [LARGE SCALE GENOMIC DNA]</scope>
    <source>
        <strain evidence="1 2">93-210</strain>
    </source>
</reference>
<protein>
    <submittedName>
        <fullName evidence="1">Uncharacterized protein</fullName>
    </submittedName>
</protein>
<evidence type="ECO:0000313" key="2">
    <source>
        <dbReference type="Proteomes" id="UP001060170"/>
    </source>
</evidence>
<comment type="caution">
    <text evidence="1">The sequence shown here is derived from an EMBL/GenBank/DDBJ whole genome shotgun (WGS) entry which is preliminary data.</text>
</comment>
<keyword evidence="2" id="KW-1185">Reference proteome</keyword>
<accession>A0ACC0EPU1</accession>
<name>A0ACC0EPU1_9BASI</name>
<proteinExistence type="predicted"/>
<evidence type="ECO:0000313" key="1">
    <source>
        <dbReference type="EMBL" id="KAI7958691.1"/>
    </source>
</evidence>
<organism evidence="1 2">
    <name type="scientific">Puccinia striiformis f. sp. tritici</name>
    <dbReference type="NCBI Taxonomy" id="168172"/>
    <lineage>
        <taxon>Eukaryota</taxon>
        <taxon>Fungi</taxon>
        <taxon>Dikarya</taxon>
        <taxon>Basidiomycota</taxon>
        <taxon>Pucciniomycotina</taxon>
        <taxon>Pucciniomycetes</taxon>
        <taxon>Pucciniales</taxon>
        <taxon>Pucciniaceae</taxon>
        <taxon>Puccinia</taxon>
    </lineage>
</organism>
<reference evidence="2" key="1">
    <citation type="journal article" date="2018" name="BMC Genomics">
        <title>Genomic insights into host adaptation between the wheat stripe rust pathogen (Puccinia striiformis f. sp. tritici) and the barley stripe rust pathogen (Puccinia striiformis f. sp. hordei).</title>
        <authorList>
            <person name="Xia C."/>
            <person name="Wang M."/>
            <person name="Yin C."/>
            <person name="Cornejo O.E."/>
            <person name="Hulbert S.H."/>
            <person name="Chen X."/>
        </authorList>
    </citation>
    <scope>NUCLEOTIDE SEQUENCE [LARGE SCALE GENOMIC DNA]</scope>
    <source>
        <strain evidence="2">93-210</strain>
    </source>
</reference>